<feature type="compositionally biased region" description="Acidic residues" evidence="1">
    <location>
        <begin position="53"/>
        <end position="63"/>
    </location>
</feature>
<dbReference type="PROSITE" id="PS51257">
    <property type="entry name" value="PROKAR_LIPOPROTEIN"/>
    <property type="match status" value="1"/>
</dbReference>
<keyword evidence="2" id="KW-0732">Signal</keyword>
<comment type="caution">
    <text evidence="3">The sequence shown here is derived from an EMBL/GenBank/DDBJ whole genome shotgun (WGS) entry which is preliminary data.</text>
</comment>
<proteinExistence type="predicted"/>
<dbReference type="RefSeq" id="WP_207118344.1">
    <property type="nucleotide sequence ID" value="NZ_JAFLEQ010000005.1"/>
</dbReference>
<dbReference type="Proteomes" id="UP000664332">
    <property type="component" value="Unassembled WGS sequence"/>
</dbReference>
<dbReference type="EMBL" id="JAFLEQ010000005">
    <property type="protein sequence ID" value="MBN9643600.1"/>
    <property type="molecule type" value="Genomic_DNA"/>
</dbReference>
<evidence type="ECO:0000313" key="4">
    <source>
        <dbReference type="Proteomes" id="UP000664332"/>
    </source>
</evidence>
<feature type="compositionally biased region" description="Basic and acidic residues" evidence="1">
    <location>
        <begin position="64"/>
        <end position="74"/>
    </location>
</feature>
<evidence type="ECO:0000256" key="1">
    <source>
        <dbReference type="SAM" id="MobiDB-lite"/>
    </source>
</evidence>
<reference evidence="3" key="1">
    <citation type="submission" date="2021-03" db="EMBL/GenBank/DDBJ databases">
        <authorList>
            <person name="Sun Q."/>
        </authorList>
    </citation>
    <scope>NUCLEOTIDE SEQUENCE</scope>
    <source>
        <strain evidence="3">CCM 8862</strain>
    </source>
</reference>
<feature type="region of interest" description="Disordered" evidence="1">
    <location>
        <begin position="42"/>
        <end position="78"/>
    </location>
</feature>
<keyword evidence="4" id="KW-1185">Reference proteome</keyword>
<feature type="region of interest" description="Disordered" evidence="1">
    <location>
        <begin position="115"/>
        <end position="144"/>
    </location>
</feature>
<organism evidence="3 4">
    <name type="scientific">Corynebacterium mendelii</name>
    <dbReference type="NCBI Taxonomy" id="2765362"/>
    <lineage>
        <taxon>Bacteria</taxon>
        <taxon>Bacillati</taxon>
        <taxon>Actinomycetota</taxon>
        <taxon>Actinomycetes</taxon>
        <taxon>Mycobacteriales</taxon>
        <taxon>Corynebacteriaceae</taxon>
        <taxon>Corynebacterium</taxon>
    </lineage>
</organism>
<feature type="chain" id="PRO_5038468362" evidence="2">
    <location>
        <begin position="26"/>
        <end position="250"/>
    </location>
</feature>
<feature type="signal peptide" evidence="2">
    <location>
        <begin position="1"/>
        <end position="25"/>
    </location>
</feature>
<name>A0A939DYJ4_9CORY</name>
<evidence type="ECO:0000313" key="3">
    <source>
        <dbReference type="EMBL" id="MBN9643600.1"/>
    </source>
</evidence>
<protein>
    <submittedName>
        <fullName evidence="3">Uncharacterized protein</fullName>
    </submittedName>
</protein>
<gene>
    <name evidence="3" type="ORF">JZY06_03005</name>
</gene>
<sequence>MPKPTTRFKAAAVAASTLLVLSGCATGTDVYERTGITPALAPDTVGAAATTETTEEPYELPLEDTDRGQTDGKGADSNTTTVTVTATAVAVIPQSAINEAMKGQLLVQQEAPVSAPAEDTSPEITWSKDPQDEVVGGATDSKGKKSKLISIHDTPPFTIADDDGECLDEVAEYRENNNHPVVHYRGVPRDEVTVTYLREGRKAGEKTITVKKGVTALDIVDTTVNSDAVDDVVVTVTRGDRPSQSCVIDD</sequence>
<evidence type="ECO:0000256" key="2">
    <source>
        <dbReference type="SAM" id="SignalP"/>
    </source>
</evidence>
<dbReference type="AlphaFoldDB" id="A0A939DYJ4"/>
<accession>A0A939DYJ4</accession>